<evidence type="ECO:0000313" key="1">
    <source>
        <dbReference type="EMBL" id="CAD9559936.1"/>
    </source>
</evidence>
<dbReference type="EMBL" id="HBGW01036164">
    <property type="protein sequence ID" value="CAD9559936.1"/>
    <property type="molecule type" value="Transcribed_RNA"/>
</dbReference>
<dbReference type="AlphaFoldDB" id="A0A7S2NTQ6"/>
<accession>A0A7S2NTQ6</accession>
<gene>
    <name evidence="1" type="ORF">BRAN1462_LOCUS22865</name>
</gene>
<sequence length="184" mass="19806">MRHNSSIDYASADSACVAAGVPGLADEAQGHPFKPFGLLVARTLGKLGRDHGVDLRTVVLTLWNEAGLGSAVGPMPKRWQAPIRGEFAAARGVFRRRPVEFWKRLLRVLTGGDGIASADLLAALRGQRVTEYRAFSLMGVLMEYVWALILDDCPAQRALPAPGGLAEVYACDDDCRQFGAVAAR</sequence>
<protein>
    <submittedName>
        <fullName evidence="1">Uncharacterized protein</fullName>
    </submittedName>
</protein>
<name>A0A7S2NTQ6_9DINO</name>
<reference evidence="1" key="1">
    <citation type="submission" date="2021-01" db="EMBL/GenBank/DDBJ databases">
        <authorList>
            <person name="Corre E."/>
            <person name="Pelletier E."/>
            <person name="Niang G."/>
            <person name="Scheremetjew M."/>
            <person name="Finn R."/>
            <person name="Kale V."/>
            <person name="Holt S."/>
            <person name="Cochrane G."/>
            <person name="Meng A."/>
            <person name="Brown T."/>
            <person name="Cohen L."/>
        </authorList>
    </citation>
    <scope>NUCLEOTIDE SEQUENCE</scope>
    <source>
        <strain evidence="1">RCC3387</strain>
    </source>
</reference>
<organism evidence="1">
    <name type="scientific">Zooxanthella nutricula</name>
    <dbReference type="NCBI Taxonomy" id="1333877"/>
    <lineage>
        <taxon>Eukaryota</taxon>
        <taxon>Sar</taxon>
        <taxon>Alveolata</taxon>
        <taxon>Dinophyceae</taxon>
        <taxon>Peridiniales</taxon>
        <taxon>Peridiniales incertae sedis</taxon>
        <taxon>Zooxanthella</taxon>
    </lineage>
</organism>
<proteinExistence type="predicted"/>